<dbReference type="InterPro" id="IPR016087">
    <property type="entry name" value="Chalcone_isomerase"/>
</dbReference>
<protein>
    <recommendedName>
        <fullName evidence="1">Chalcone isomerase domain-containing protein</fullName>
    </recommendedName>
</protein>
<dbReference type="Pfam" id="PF16036">
    <property type="entry name" value="Chalcone_3"/>
    <property type="match status" value="1"/>
</dbReference>
<dbReference type="InterPro" id="IPR016088">
    <property type="entry name" value="Chalcone_isomerase_3-sand"/>
</dbReference>
<organism evidence="2 3">
    <name type="scientific">Aquabacterium soli</name>
    <dbReference type="NCBI Taxonomy" id="2493092"/>
    <lineage>
        <taxon>Bacteria</taxon>
        <taxon>Pseudomonadati</taxon>
        <taxon>Pseudomonadota</taxon>
        <taxon>Betaproteobacteria</taxon>
        <taxon>Burkholderiales</taxon>
        <taxon>Aquabacterium</taxon>
    </lineage>
</organism>
<comment type="caution">
    <text evidence="2">The sequence shown here is derived from an EMBL/GenBank/DDBJ whole genome shotgun (WGS) entry which is preliminary data.</text>
</comment>
<reference evidence="2 3" key="1">
    <citation type="submission" date="2018-12" db="EMBL/GenBank/DDBJ databases">
        <title>The whole draft genome of Aquabacterium sp. SJQ9.</title>
        <authorList>
            <person name="Sun L."/>
            <person name="Gao X."/>
            <person name="Chen W."/>
            <person name="Huang K."/>
        </authorList>
    </citation>
    <scope>NUCLEOTIDE SEQUENCE [LARGE SCALE GENOMIC DNA]</scope>
    <source>
        <strain evidence="2 3">SJQ9</strain>
    </source>
</reference>
<sequence>MSDPLNGPDAAPGADAIERLLISRRAFVTSTAATAFMLWTPEVKAAVELEGIEIDETITAYGKKLVLNGIGLRKRGYFKADVTALYLPEKRTTPEAIMKLDGLRRIQLNILREFTSSTISRIFIADFKQVATDEEFKKLIDVIGQIGAAYSNVKRVTKGDVVNLDWVPGRGWMATHNGRQLTGDGTMDAMAINNELAYQIYLRMYIGPHAPAELRNGLLGLTRLNRVGGGTVSPAEQP</sequence>
<dbReference type="GO" id="GO:0016872">
    <property type="term" value="F:intramolecular lyase activity"/>
    <property type="evidence" value="ECO:0007669"/>
    <property type="project" value="InterPro"/>
</dbReference>
<dbReference type="InterPro" id="IPR036298">
    <property type="entry name" value="Chalcone_isomerase_sf"/>
</dbReference>
<feature type="domain" description="Chalcone isomerase" evidence="1">
    <location>
        <begin position="46"/>
        <end position="220"/>
    </location>
</feature>
<dbReference type="AlphaFoldDB" id="A0A3R8YJS6"/>
<evidence type="ECO:0000259" key="1">
    <source>
        <dbReference type="Pfam" id="PF16036"/>
    </source>
</evidence>
<name>A0A3R8YJS6_9BURK</name>
<keyword evidence="3" id="KW-1185">Reference proteome</keyword>
<proteinExistence type="predicted"/>
<dbReference type="EMBL" id="RSED01000029">
    <property type="protein sequence ID" value="RRS01045.1"/>
    <property type="molecule type" value="Genomic_DNA"/>
</dbReference>
<dbReference type="OrthoDB" id="9795336at2"/>
<dbReference type="Proteomes" id="UP000269265">
    <property type="component" value="Unassembled WGS sequence"/>
</dbReference>
<dbReference type="Gene3D" id="3.50.70.10">
    <property type="match status" value="1"/>
</dbReference>
<evidence type="ECO:0000313" key="3">
    <source>
        <dbReference type="Proteomes" id="UP000269265"/>
    </source>
</evidence>
<dbReference type="SUPFAM" id="SSF54626">
    <property type="entry name" value="Chalcone isomerase"/>
    <property type="match status" value="1"/>
</dbReference>
<dbReference type="RefSeq" id="WP_125245394.1">
    <property type="nucleotide sequence ID" value="NZ_RSED01000029.1"/>
</dbReference>
<accession>A0A3R8YJS6</accession>
<evidence type="ECO:0000313" key="2">
    <source>
        <dbReference type="EMBL" id="RRS01045.1"/>
    </source>
</evidence>
<gene>
    <name evidence="2" type="ORF">EIP75_22225</name>
</gene>